<organism evidence="2 3">
    <name type="scientific">Hydra vulgaris</name>
    <name type="common">Hydra</name>
    <name type="synonym">Hydra attenuata</name>
    <dbReference type="NCBI Taxonomy" id="6087"/>
    <lineage>
        <taxon>Eukaryota</taxon>
        <taxon>Metazoa</taxon>
        <taxon>Cnidaria</taxon>
        <taxon>Hydrozoa</taxon>
        <taxon>Hydroidolina</taxon>
        <taxon>Anthoathecata</taxon>
        <taxon>Aplanulata</taxon>
        <taxon>Hydridae</taxon>
        <taxon>Hydra</taxon>
    </lineage>
</organism>
<keyword evidence="2" id="KW-1185">Reference proteome</keyword>
<reference evidence="3" key="2">
    <citation type="submission" date="2025-08" db="UniProtKB">
        <authorList>
            <consortium name="RefSeq"/>
        </authorList>
    </citation>
    <scope>IDENTIFICATION</scope>
</reference>
<sequence length="643" mass="74591">MLNGHSRFRPRFEVSKHTNLPTQQRRLRHLTCIIGRNIDAKLVPVTRQNKYSLLSLYFTLHASDNQNKVLYKSEIIENTLNPNWRDFDPEVFLKNSSKKKDSSVLLCIWGSCKNNDFKIILNYHVNFSGLQYFTEQLRSQDHRYETNCILFRLFGGFYCAPKDDCTIENDVKNQFVKVHIDQLMPSYKKTSLLRIHSSLKAIHQARLQVEKVQHQMVQLLASSKEKTRKNTEKETIILRNKLMREELKVLKQKIRYERSASSEQNGWLCSRENELKKRLKELSLSQEAMGVSHSLHIQRRELLVQVSAQINHRIRQIAADLIDIYTIKELPINEKNKREYAICGVRLPNSEDFNGEDETMLAVAVGYVAHLVYMMAKFTELPLRYSICPMGSRSSVQDLLTDKLTDKEREFPLFSKGKDKFQFRYGMFLLNKNIAQLRYHNKLGTADLRNTLLNLKNLFETKFGLRFDLNNSLDARSGQNQFALGNPSHRHSLPFGAISSEPVSFQSSSSLNKENYFSGLPNVHVKAHHQHRFIARKNVKPKIHKSLSLPNGLTSTSPDLIQTPFEDILRQSREIPDVTQMHSSMTAISEIKVHEQLGSDKNVVMKLDARVINRQLSDALIIPDPFEEHHLDFEERHLENILV</sequence>
<dbReference type="PANTHER" id="PTHR15157">
    <property type="entry name" value="UV RADIATION RESISTANCE-ASSOCIATED GENE PROTEIN"/>
    <property type="match status" value="1"/>
</dbReference>
<accession>A0ABM4B6A9</accession>
<evidence type="ECO:0000313" key="2">
    <source>
        <dbReference type="Proteomes" id="UP001652625"/>
    </source>
</evidence>
<proteinExistence type="predicted"/>
<reference evidence="2" key="1">
    <citation type="submission" date="2025-05" db="UniProtKB">
        <authorList>
            <consortium name="RefSeq"/>
        </authorList>
    </citation>
    <scope>NUCLEOTIDE SEQUENCE [LARGE SCALE GENOMIC DNA]</scope>
</reference>
<name>A0ABM4B6A9_HYDVU</name>
<dbReference type="Proteomes" id="UP001652625">
    <property type="component" value="Chromosome 01"/>
</dbReference>
<gene>
    <name evidence="3" type="primary">LOC100200601</name>
</gene>
<dbReference type="RefSeq" id="XP_065644380.1">
    <property type="nucleotide sequence ID" value="XM_065788308.1"/>
</dbReference>
<evidence type="ECO:0000313" key="3">
    <source>
        <dbReference type="RefSeq" id="XP_065644380.1"/>
    </source>
</evidence>
<dbReference type="PANTHER" id="PTHR15157:SF5">
    <property type="entry name" value="UV RADIATION RESISTANCE-ASSOCIATED GENE PROTEIN"/>
    <property type="match status" value="1"/>
</dbReference>
<protein>
    <submittedName>
        <fullName evidence="3">UV radiation resistance-associated protein isoform X5</fullName>
    </submittedName>
</protein>
<evidence type="ECO:0000256" key="1">
    <source>
        <dbReference type="ARBA" id="ARBA00023054"/>
    </source>
</evidence>
<dbReference type="GeneID" id="100200601"/>
<keyword evidence="1" id="KW-0175">Coiled coil</keyword>